<name>A0ABD5WRU2_9EURY</name>
<sequence>MVEFPDRRRSTVALLLAVAIVATAMLVPVLSGHLAVANTSRVAVTATDATVLDDGARVEVTVRVDNPTTAAVVVRQHPSESGLALFDGDTRVTESRGVAVSGARVPPGGSADLTLTLDAAGDHHPLTSDDVASARLAGSLPIEVVGYRTEVDVGTTVGADS</sequence>
<gene>
    <name evidence="1" type="ORF">ACFQKD_03150</name>
</gene>
<evidence type="ECO:0000313" key="1">
    <source>
        <dbReference type="EMBL" id="MFC7096290.1"/>
    </source>
</evidence>
<dbReference type="EMBL" id="JBHTAG010000002">
    <property type="protein sequence ID" value="MFC7096290.1"/>
    <property type="molecule type" value="Genomic_DNA"/>
</dbReference>
<protein>
    <submittedName>
        <fullName evidence="1">Uncharacterized protein</fullName>
    </submittedName>
</protein>
<dbReference type="Proteomes" id="UP001596388">
    <property type="component" value="Unassembled WGS sequence"/>
</dbReference>
<comment type="caution">
    <text evidence="1">The sequence shown here is derived from an EMBL/GenBank/DDBJ whole genome shotgun (WGS) entry which is preliminary data.</text>
</comment>
<evidence type="ECO:0000313" key="2">
    <source>
        <dbReference type="Proteomes" id="UP001596388"/>
    </source>
</evidence>
<keyword evidence="2" id="KW-1185">Reference proteome</keyword>
<reference evidence="1 2" key="1">
    <citation type="journal article" date="2019" name="Int. J. Syst. Evol. Microbiol.">
        <title>The Global Catalogue of Microorganisms (GCM) 10K type strain sequencing project: providing services to taxonomists for standard genome sequencing and annotation.</title>
        <authorList>
            <consortium name="The Broad Institute Genomics Platform"/>
            <consortium name="The Broad Institute Genome Sequencing Center for Infectious Disease"/>
            <person name="Wu L."/>
            <person name="Ma J."/>
        </authorList>
    </citation>
    <scope>NUCLEOTIDE SEQUENCE [LARGE SCALE GENOMIC DNA]</scope>
    <source>
        <strain evidence="1 2">DT55</strain>
    </source>
</reference>
<dbReference type="GeneID" id="79269823"/>
<dbReference type="AlphaFoldDB" id="A0ABD5WRU2"/>
<dbReference type="RefSeq" id="WP_276239236.1">
    <property type="nucleotide sequence ID" value="NZ_CP119989.1"/>
</dbReference>
<organism evidence="1 2">
    <name type="scientific">Halobaculum marinum</name>
    <dbReference type="NCBI Taxonomy" id="3031996"/>
    <lineage>
        <taxon>Archaea</taxon>
        <taxon>Methanobacteriati</taxon>
        <taxon>Methanobacteriota</taxon>
        <taxon>Stenosarchaea group</taxon>
        <taxon>Halobacteria</taxon>
        <taxon>Halobacteriales</taxon>
        <taxon>Haloferacaceae</taxon>
        <taxon>Halobaculum</taxon>
    </lineage>
</organism>
<accession>A0ABD5WRU2</accession>
<proteinExistence type="predicted"/>